<feature type="binding site" evidence="9">
    <location>
        <position position="521"/>
    </location>
    <ligand>
        <name>Ca(2+)</name>
        <dbReference type="ChEBI" id="CHEBI:29108"/>
    </ligand>
</feature>
<feature type="domain" description="Transglutaminase-like" evidence="10">
    <location>
        <begin position="331"/>
        <end position="429"/>
    </location>
</feature>
<dbReference type="FunFam" id="3.90.260.10:FF:000001">
    <property type="entry name" value="Protein-glutamine gamma-glutamyltransferase 2"/>
    <property type="match status" value="1"/>
</dbReference>
<dbReference type="SUPFAM" id="SSF49309">
    <property type="entry name" value="Transglutaminase, two C-terminal domains"/>
    <property type="match status" value="2"/>
</dbReference>
<organism evidence="11">
    <name type="scientific">Musca domestica</name>
    <name type="common">House fly</name>
    <dbReference type="NCBI Taxonomy" id="7370"/>
    <lineage>
        <taxon>Eukaryota</taxon>
        <taxon>Metazoa</taxon>
        <taxon>Ecdysozoa</taxon>
        <taxon>Arthropoda</taxon>
        <taxon>Hexapoda</taxon>
        <taxon>Insecta</taxon>
        <taxon>Pterygota</taxon>
        <taxon>Neoptera</taxon>
        <taxon>Endopterygota</taxon>
        <taxon>Diptera</taxon>
        <taxon>Brachycera</taxon>
        <taxon>Muscomorpha</taxon>
        <taxon>Muscoidea</taxon>
        <taxon>Muscidae</taxon>
        <taxon>Musca</taxon>
    </lineage>
</organism>
<protein>
    <recommendedName>
        <fullName evidence="6">protein-glutamine gamma-glutamyltransferase</fullName>
        <ecNumber evidence="6">2.3.2.13</ecNumber>
    </recommendedName>
</protein>
<dbReference type="PANTHER" id="PTHR11590:SF69">
    <property type="entry name" value="RE08173P"/>
    <property type="match status" value="1"/>
</dbReference>
<evidence type="ECO:0000256" key="1">
    <source>
        <dbReference type="ARBA" id="ARBA00005968"/>
    </source>
</evidence>
<dbReference type="InterPro" id="IPR036985">
    <property type="entry name" value="Transglutaminase-like_sf"/>
</dbReference>
<dbReference type="EC" id="2.3.2.13" evidence="6"/>
<dbReference type="EnsemblMetazoa" id="MDOA004260-RB">
    <property type="protein sequence ID" value="MDOA004260-PB"/>
    <property type="gene ID" value="MDOA004260"/>
</dbReference>
<keyword evidence="3 9" id="KW-0479">Metal-binding</keyword>
<keyword evidence="2" id="KW-0808">Transferase</keyword>
<dbReference type="InterPro" id="IPR002931">
    <property type="entry name" value="Transglutaminase-like"/>
</dbReference>
<dbReference type="InterPro" id="IPR038765">
    <property type="entry name" value="Papain-like_cys_pep_sf"/>
</dbReference>
<dbReference type="InterPro" id="IPR050779">
    <property type="entry name" value="Transglutaminase"/>
</dbReference>
<feature type="active site" evidence="8">
    <location>
        <position position="339"/>
    </location>
</feature>
<dbReference type="FunFam" id="2.60.40.10:FF:000171">
    <property type="entry name" value="protein-glutamine gamma-glutamyltransferase 6"/>
    <property type="match status" value="1"/>
</dbReference>
<evidence type="ECO:0000256" key="8">
    <source>
        <dbReference type="PIRSR" id="PIRSR000459-1"/>
    </source>
</evidence>
<comment type="catalytic activity">
    <reaction evidence="7">
        <text>L-glutaminyl-[protein] + L-lysyl-[protein] = [protein]-L-lysyl-N(6)-5-L-glutamyl-[protein] + NH4(+)</text>
        <dbReference type="Rhea" id="RHEA:54816"/>
        <dbReference type="Rhea" id="RHEA-COMP:9752"/>
        <dbReference type="Rhea" id="RHEA-COMP:10207"/>
        <dbReference type="Rhea" id="RHEA-COMP:14005"/>
        <dbReference type="ChEBI" id="CHEBI:28938"/>
        <dbReference type="ChEBI" id="CHEBI:29969"/>
        <dbReference type="ChEBI" id="CHEBI:30011"/>
        <dbReference type="ChEBI" id="CHEBI:138370"/>
        <dbReference type="EC" id="2.3.2.13"/>
    </reaction>
</comment>
<dbReference type="SUPFAM" id="SSF81296">
    <property type="entry name" value="E set domains"/>
    <property type="match status" value="1"/>
</dbReference>
<reference evidence="11" key="1">
    <citation type="submission" date="2020-05" db="UniProtKB">
        <authorList>
            <consortium name="EnsemblMetazoa"/>
        </authorList>
    </citation>
    <scope>IDENTIFICATION</scope>
    <source>
        <strain evidence="11">Aabys</strain>
    </source>
</reference>
<evidence type="ECO:0000313" key="11">
    <source>
        <dbReference type="EnsemblMetazoa" id="MDOA004260-PB"/>
    </source>
</evidence>
<dbReference type="SUPFAM" id="SSF54001">
    <property type="entry name" value="Cysteine proteinases"/>
    <property type="match status" value="1"/>
</dbReference>
<dbReference type="SMART" id="SM00460">
    <property type="entry name" value="TGc"/>
    <property type="match status" value="1"/>
</dbReference>
<evidence type="ECO:0000256" key="7">
    <source>
        <dbReference type="ARBA" id="ARBA00051843"/>
    </source>
</evidence>
<comment type="similarity">
    <text evidence="1">Belongs to the transglutaminase superfamily. Transglutaminase family.</text>
</comment>
<dbReference type="PANTHER" id="PTHR11590">
    <property type="entry name" value="PROTEIN-GLUTAMINE GAMMA-GLUTAMYLTRANSFERASE"/>
    <property type="match status" value="1"/>
</dbReference>
<evidence type="ECO:0000256" key="6">
    <source>
        <dbReference type="ARBA" id="ARBA00024222"/>
    </source>
</evidence>
<dbReference type="AlphaFoldDB" id="A0A1I8MF41"/>
<dbReference type="InterPro" id="IPR008958">
    <property type="entry name" value="Transglutaminase_C"/>
</dbReference>
<feature type="active site" evidence="8">
    <location>
        <position position="398"/>
    </location>
</feature>
<evidence type="ECO:0000256" key="3">
    <source>
        <dbReference type="ARBA" id="ARBA00022723"/>
    </source>
</evidence>
<feature type="binding site" evidence="9">
    <location>
        <position position="466"/>
    </location>
    <ligand>
        <name>Ca(2+)</name>
        <dbReference type="ChEBI" id="CHEBI:29108"/>
    </ligand>
</feature>
<dbReference type="Pfam" id="PF01841">
    <property type="entry name" value="Transglut_core"/>
    <property type="match status" value="1"/>
</dbReference>
<evidence type="ECO:0000256" key="5">
    <source>
        <dbReference type="ARBA" id="ARBA00023315"/>
    </source>
</evidence>
<evidence type="ECO:0000256" key="9">
    <source>
        <dbReference type="PIRSR" id="PIRSR000459-2"/>
    </source>
</evidence>
<dbReference type="Gene3D" id="2.60.40.10">
    <property type="entry name" value="Immunoglobulins"/>
    <property type="match status" value="3"/>
</dbReference>
<dbReference type="VEuPathDB" id="VectorBase:MDOMA2_010629"/>
<sequence>MGNTFTTYDINSKAVKSNICYCWKTCFPCCLYEHDVYETPISVKNEKLVERFSSDTLDAASDAVIRVISVDLYRDENHDEHHTDHFYAAKDALIVRRGEPFRIRLNFNRDYSPSRDAISFIFTVADDKKPNPGHGTLIGLVPRDGIDYLGDPLEWGAGIEAHEPNSLTLLIKPAATCPVTEWKMDIDTKLLGDGSKSFTLPVPMYVLFNPWCPDDQVYMADRDQRKEYVMHDTTLIWRGSYNRLRPSVWKLGQFERHILECSIKLLGTVGRVPAAFRGDPVRVARALSAAVNSVDDDGVILGNWTEDFSGGIAPTKWIGSTEIIQQFYKTQKPVKFGQCWNFAGVLTTIARTLGIPSRIVTCYSSAHDTQASLTVDIFIDENNKKLDAETTDSIWNYHVWNEVWMTRPDLGVGQNGLSYDGWQAVDATPQEASDNMYRVGPAPVAAVKNGEILRPFDCGFVFSEVNADKVYWRYNGPFQPIKLLRKDTMAIGHFISTKAVLKWEREDITSSYKYAEKTEEERNITLKALKQSQHAFSRYYLNDTFNEVEFDMQMNDDIKVGESFTIVLCITNKSKVKAHTATGQLSCESAQYTGISNEMIKSIPFEVEIEPGATEFVRMQVVFEEYFKKLSTQATFNISCAALVKNTDYEYYAMDDFRVRKPDIKFSFQGDIVSRQPVDVIVRLTNPLPIPVRKGIFHIEGPGIDKPLRFKIAEIPVGGTAASTFKYTPPYAGRGTLLAKFSSKELDDVDGFMHYEIKPRPEDVIMNNNSNNTIIRRRTDVIP</sequence>
<evidence type="ECO:0000259" key="10">
    <source>
        <dbReference type="SMART" id="SM00460"/>
    </source>
</evidence>
<name>A0A1I8MF41_MUSDO</name>
<dbReference type="GO" id="GO:0046872">
    <property type="term" value="F:metal ion binding"/>
    <property type="evidence" value="ECO:0007669"/>
    <property type="project" value="UniProtKB-KW"/>
</dbReference>
<dbReference type="PIRSF" id="PIRSF000459">
    <property type="entry name" value="TGM_EBP42"/>
    <property type="match status" value="1"/>
</dbReference>
<dbReference type="VEuPathDB" id="VectorBase:MDOA004260"/>
<comment type="cofactor">
    <cofactor evidence="9">
        <name>Ca(2+)</name>
        <dbReference type="ChEBI" id="CHEBI:29108"/>
    </cofactor>
    <text evidence="9">Binds 1 Ca(2+) ion per subunit.</text>
</comment>
<gene>
    <name evidence="11" type="primary">101898313</name>
</gene>
<dbReference type="InterPro" id="IPR023608">
    <property type="entry name" value="Transglutaminase_animal"/>
</dbReference>
<dbReference type="STRING" id="7370.A0A1I8MF41"/>
<dbReference type="InterPro" id="IPR036238">
    <property type="entry name" value="Transglutaminase_C_sf"/>
</dbReference>
<feature type="binding site" evidence="9">
    <location>
        <position position="468"/>
    </location>
    <ligand>
        <name>Ca(2+)</name>
        <dbReference type="ChEBI" id="CHEBI:29108"/>
    </ligand>
</feature>
<feature type="binding site" evidence="9">
    <location>
        <position position="516"/>
    </location>
    <ligand>
        <name>Ca(2+)</name>
        <dbReference type="ChEBI" id="CHEBI:29108"/>
    </ligand>
</feature>
<dbReference type="InterPro" id="IPR014756">
    <property type="entry name" value="Ig_E-set"/>
</dbReference>
<proteinExistence type="inferred from homology"/>
<dbReference type="RefSeq" id="XP_011291726.2">
    <property type="nucleotide sequence ID" value="XM_011293424.3"/>
</dbReference>
<dbReference type="Pfam" id="PF00927">
    <property type="entry name" value="Transglut_C"/>
    <property type="match status" value="1"/>
</dbReference>
<dbReference type="OrthoDB" id="437511at2759"/>
<accession>A0A1I8MF41</accession>
<evidence type="ECO:0000256" key="4">
    <source>
        <dbReference type="ARBA" id="ARBA00022837"/>
    </source>
</evidence>
<dbReference type="Pfam" id="PF00868">
    <property type="entry name" value="Transglut_N"/>
    <property type="match status" value="1"/>
</dbReference>
<keyword evidence="5" id="KW-0012">Acyltransferase</keyword>
<dbReference type="InterPro" id="IPR013783">
    <property type="entry name" value="Ig-like_fold"/>
</dbReference>
<dbReference type="FunFam" id="2.60.40.10:FF:000090">
    <property type="entry name" value="Protein-glutamine gamma-glutamyltransferase 2"/>
    <property type="match status" value="1"/>
</dbReference>
<keyword evidence="4 9" id="KW-0106">Calcium</keyword>
<feature type="active site" evidence="8">
    <location>
        <position position="426"/>
    </location>
</feature>
<dbReference type="GO" id="GO:0003810">
    <property type="term" value="F:protein-glutamine gamma-glutamyltransferase activity"/>
    <property type="evidence" value="ECO:0007669"/>
    <property type="project" value="UniProtKB-EC"/>
</dbReference>
<dbReference type="FunFam" id="2.60.40.10:FF:002167">
    <property type="entry name" value="Transglutaminase, isoform B"/>
    <property type="match status" value="1"/>
</dbReference>
<dbReference type="Gene3D" id="3.90.260.10">
    <property type="entry name" value="Transglutaminase-like"/>
    <property type="match status" value="1"/>
</dbReference>
<evidence type="ECO:0000256" key="2">
    <source>
        <dbReference type="ARBA" id="ARBA00022679"/>
    </source>
</evidence>
<dbReference type="InterPro" id="IPR001102">
    <property type="entry name" value="Transglutaminase_N"/>
</dbReference>